<proteinExistence type="predicted"/>
<evidence type="ECO:0008006" key="8">
    <source>
        <dbReference type="Google" id="ProtNLM"/>
    </source>
</evidence>
<dbReference type="Proteomes" id="UP000008333">
    <property type="component" value="Unassembled WGS sequence"/>
</dbReference>
<dbReference type="GO" id="GO:0010468">
    <property type="term" value="P:regulation of gene expression"/>
    <property type="evidence" value="ECO:0007669"/>
    <property type="project" value="TreeGrafter"/>
</dbReference>
<keyword evidence="7" id="KW-1185">Reference proteome</keyword>
<reference evidence="6 7" key="1">
    <citation type="journal article" date="2008" name="Nature">
        <title>Comparative genomics of the neglected human malaria parasite Plasmodium vivax.</title>
        <authorList>
            <person name="Carlton J.M."/>
            <person name="Adams J.H."/>
            <person name="Silva J.C."/>
            <person name="Bidwell S.L."/>
            <person name="Lorenzi H."/>
            <person name="Caler E."/>
            <person name="Crabtree J."/>
            <person name="Angiuoli S.V."/>
            <person name="Merino E.F."/>
            <person name="Amedeo P."/>
            <person name="Cheng Q."/>
            <person name="Coulson R.M."/>
            <person name="Crabb B.S."/>
            <person name="Del Portillo H.A."/>
            <person name="Essien K."/>
            <person name="Feldblyum T.V."/>
            <person name="Fernandez-Becerra C."/>
            <person name="Gilson P.R."/>
            <person name="Gueye A.H."/>
            <person name="Guo X."/>
            <person name="Kang'a S."/>
            <person name="Kooij T.W."/>
            <person name="Korsinczky M."/>
            <person name="Meyer E.V."/>
            <person name="Nene V."/>
            <person name="Paulsen I."/>
            <person name="White O."/>
            <person name="Ralph S.A."/>
            <person name="Ren Q."/>
            <person name="Sargeant T.J."/>
            <person name="Salzberg S.L."/>
            <person name="Stoeckert C.J."/>
            <person name="Sullivan S.A."/>
            <person name="Yamamoto M.M."/>
            <person name="Hoffman S.L."/>
            <person name="Wortman J.R."/>
            <person name="Gardner M.J."/>
            <person name="Galinski M.R."/>
            <person name="Barnwell J.W."/>
            <person name="Fraser-Liggett C.M."/>
        </authorList>
    </citation>
    <scope>NUCLEOTIDE SEQUENCE [LARGE SCALE GENOMIC DNA]</scope>
    <source>
        <strain evidence="6 7">Salvador I</strain>
    </source>
</reference>
<feature type="region of interest" description="Disordered" evidence="3">
    <location>
        <begin position="197"/>
        <end position="226"/>
    </location>
</feature>
<dbReference type="GO" id="GO:0034647">
    <property type="term" value="F:histone H3K4me/H3K4me2/H3K4me3 demethylase activity"/>
    <property type="evidence" value="ECO:0007669"/>
    <property type="project" value="TreeGrafter"/>
</dbReference>
<dbReference type="PROSITE" id="PS51183">
    <property type="entry name" value="JMJN"/>
    <property type="match status" value="1"/>
</dbReference>
<comment type="subcellular location">
    <subcellularLocation>
        <location evidence="1">Nucleus</location>
    </subcellularLocation>
</comment>
<feature type="region of interest" description="Disordered" evidence="3">
    <location>
        <begin position="439"/>
        <end position="473"/>
    </location>
</feature>
<dbReference type="RefSeq" id="XP_001617218.1">
    <property type="nucleotide sequence ID" value="XM_001617168.1"/>
</dbReference>
<dbReference type="InterPro" id="IPR003349">
    <property type="entry name" value="JmjN"/>
</dbReference>
<feature type="region of interest" description="Disordered" evidence="3">
    <location>
        <begin position="873"/>
        <end position="892"/>
    </location>
</feature>
<evidence type="ECO:0000256" key="1">
    <source>
        <dbReference type="ARBA" id="ARBA00004123"/>
    </source>
</evidence>
<dbReference type="PANTHER" id="PTHR10694:SF113">
    <property type="entry name" value="PROTEIN JUMONJI"/>
    <property type="match status" value="1"/>
</dbReference>
<feature type="compositionally biased region" description="Basic residues" evidence="3">
    <location>
        <begin position="207"/>
        <end position="217"/>
    </location>
</feature>
<dbReference type="Pfam" id="PF02373">
    <property type="entry name" value="JmjC"/>
    <property type="match status" value="2"/>
</dbReference>
<evidence type="ECO:0000259" key="4">
    <source>
        <dbReference type="PROSITE" id="PS51183"/>
    </source>
</evidence>
<evidence type="ECO:0000259" key="5">
    <source>
        <dbReference type="PROSITE" id="PS51184"/>
    </source>
</evidence>
<dbReference type="GO" id="GO:0005634">
    <property type="term" value="C:nucleus"/>
    <property type="evidence" value="ECO:0007669"/>
    <property type="project" value="UniProtKB-SubCell"/>
</dbReference>
<comment type="caution">
    <text evidence="6">The sequence shown here is derived from an EMBL/GenBank/DDBJ whole genome shotgun (WGS) entry which is preliminary data.</text>
</comment>
<sequence>MTPFLHSPINTLTLVDKSKKKKKKKIAPKNELEISHDLVNIAMDLYDKNTRKRKRNSKLIISSRNEEDDVDLTEKNKKNKLIISDVDCENVPCEQDDVQVKKECDAKNKCALKGQRSEGDNDQVEEIITLDGDDCNYKLEEEEKQQMWKNEQAANSPIPTVEIKLEHTQEIIKKCDDSCNRNNMPGKNKMIKLQSGKLTKSENKNNRVMKGRKKKKKNSADHHSNNSIYKNIEEIPVIHTTMEELSNPILFFEKYNSIGLKYGAMKVKPPNFFEPQFNSYYLNMKFNIRKQKINELKHGKEFDHPEEYWSLYEVYKYNQMLEKMYLPKEKASLENIEKKYWEIINKGKEQVVSVYGADLPVSKNHPTCLFHNNLKRLEDSGRNDSSSDISTANGSRCSSVKSGTIESSCESSSDLLKRGEEGGEGLLRAGECKEEMCEDPTSANVSSGVDKQNDDMSLSLLPSPSLPPGNSANEGNSDCSNGHYCNGHCCNGHNCNGHCCNGHYCNGHCPDDHCSNDDRISDDCTLDSANVDYSSDRANAHRGSDHANNEGVVSEREQGIIDVINISDPENGTMEESLVDNRGHAINKSDEGTYFGGDRKKDHSDHLRGSINGIDADRRRTPSCAGGINEIASTEGGMGQSASDKYDRSKGTSSGEVKICHTSSETHVGDLPPDSMFIKQRERYYSEINSVIKNINENLNIKSLPFIKGSMLRNVDISIEGVNIPWLYVGTLFSSFCWHTEDNYFASINYQHWGNPKIWYVIPPLYSDKVEDVIYEYLKENSYQEDVLMERGNRKMKKKERRNLFNNSDLKKKLKEESSIVQNIATEQRLKNMRISKNNPNLTSTNGIATGSTSCTNDVIMASTSATANTRLLSNSHSNSSSTSTSTTMSTSHNNNTLADNLLFIDVDINNADLIYRKSYLNYKIVDRKQINFKKENNKNKIYKLTIQVPIEVFLKNKIPVYKNIQRKNEFIFLWPKTFHGGFNSGYNCNEACNIAPTFWLFYGLQSYYNYKYFRNTCISIHFILFSNLLHYQEYTFSQLKHIIYSLRYILTDEYKFFRESKTLFIEFTLNRDALLNNKLMNYSGHLSLDLNKMYANFECQKNKHFFFQNIKSKLEFFYKDCDACNSPTFNSSIICPHSNDILCIHCSEEHSCNCKFNRHRKYIYFCSIFLFFGRVALKRYTLLEMMKILTLLIHYANKIKANDEKEVQFDDIPDYNSLKIFEDKNSVKLYNLIRETKRTDLEKRSRTTNYIDLENYCFEKLNNIGKEKNKREKTKNEKCIVLEDYYTSSNHFKTKLTLKYFLLTYEEEMEDNPLKILPKLII</sequence>
<feature type="compositionally biased region" description="Polar residues" evidence="3">
    <location>
        <begin position="441"/>
        <end position="450"/>
    </location>
</feature>
<dbReference type="PROSITE" id="PS51184">
    <property type="entry name" value="JMJC"/>
    <property type="match status" value="1"/>
</dbReference>
<dbReference type="OMA" id="TNDMTND"/>
<dbReference type="PANTHER" id="PTHR10694">
    <property type="entry name" value="LYSINE-SPECIFIC DEMETHYLASE"/>
    <property type="match status" value="1"/>
</dbReference>
<dbReference type="STRING" id="126793.A5JZT0"/>
<feature type="domain" description="JmjC" evidence="5">
    <location>
        <begin position="693"/>
        <end position="1012"/>
    </location>
</feature>
<dbReference type="SMART" id="SM00558">
    <property type="entry name" value="JmjC"/>
    <property type="match status" value="1"/>
</dbReference>
<dbReference type="InParanoid" id="A5JZT0"/>
<dbReference type="SUPFAM" id="SSF51197">
    <property type="entry name" value="Clavaminate synthase-like"/>
    <property type="match status" value="2"/>
</dbReference>
<evidence type="ECO:0000313" key="6">
    <source>
        <dbReference type="EMBL" id="EDL47491.1"/>
    </source>
</evidence>
<gene>
    <name evidence="6" type="ORF">PVX_123283</name>
</gene>
<protein>
    <recommendedName>
        <fullName evidence="8">JmjC domain containing protein</fullName>
    </recommendedName>
</protein>
<feature type="compositionally biased region" description="Polar residues" evidence="3">
    <location>
        <begin position="383"/>
        <end position="405"/>
    </location>
</feature>
<dbReference type="GeneID" id="5476527"/>
<dbReference type="Gene3D" id="2.60.120.650">
    <property type="entry name" value="Cupin"/>
    <property type="match status" value="3"/>
</dbReference>
<feature type="compositionally biased region" description="Basic and acidic residues" evidence="3">
    <location>
        <begin position="589"/>
        <end position="608"/>
    </location>
</feature>
<evidence type="ECO:0000313" key="7">
    <source>
        <dbReference type="Proteomes" id="UP000008333"/>
    </source>
</evidence>
<organism evidence="6 7">
    <name type="scientific">Plasmodium vivax (strain Salvador I)</name>
    <dbReference type="NCBI Taxonomy" id="126793"/>
    <lineage>
        <taxon>Eukaryota</taxon>
        <taxon>Sar</taxon>
        <taxon>Alveolata</taxon>
        <taxon>Apicomplexa</taxon>
        <taxon>Aconoidasida</taxon>
        <taxon>Haemosporida</taxon>
        <taxon>Plasmodiidae</taxon>
        <taxon>Plasmodium</taxon>
        <taxon>Plasmodium (Plasmodium)</taxon>
    </lineage>
</organism>
<dbReference type="KEGG" id="pvx:PVX_123283"/>
<feature type="domain" description="JmjN" evidence="4">
    <location>
        <begin position="235"/>
        <end position="276"/>
    </location>
</feature>
<dbReference type="EMBL" id="AAKM01000001">
    <property type="protein sequence ID" value="EDL47491.1"/>
    <property type="molecule type" value="Genomic_DNA"/>
</dbReference>
<name>A5JZT0_PLAVS</name>
<dbReference type="SMART" id="SM00545">
    <property type="entry name" value="JmjN"/>
    <property type="match status" value="1"/>
</dbReference>
<keyword evidence="2" id="KW-0539">Nucleus</keyword>
<dbReference type="GO" id="GO:0000785">
    <property type="term" value="C:chromatin"/>
    <property type="evidence" value="ECO:0007669"/>
    <property type="project" value="TreeGrafter"/>
</dbReference>
<accession>A5JZT0</accession>
<evidence type="ECO:0000256" key="2">
    <source>
        <dbReference type="ARBA" id="ARBA00023242"/>
    </source>
</evidence>
<evidence type="ECO:0000256" key="3">
    <source>
        <dbReference type="SAM" id="MobiDB-lite"/>
    </source>
</evidence>
<feature type="compositionally biased region" description="Low complexity" evidence="3">
    <location>
        <begin position="874"/>
        <end position="892"/>
    </location>
</feature>
<feature type="region of interest" description="Disordered" evidence="3">
    <location>
        <begin position="379"/>
        <end position="406"/>
    </location>
</feature>
<feature type="region of interest" description="Disordered" evidence="3">
    <location>
        <begin position="589"/>
        <end position="655"/>
    </location>
</feature>
<dbReference type="InterPro" id="IPR003347">
    <property type="entry name" value="JmjC_dom"/>
</dbReference>